<accession>A0AAV4V2C1</accession>
<evidence type="ECO:0000313" key="2">
    <source>
        <dbReference type="Proteomes" id="UP001054945"/>
    </source>
</evidence>
<dbReference type="Proteomes" id="UP001054945">
    <property type="component" value="Unassembled WGS sequence"/>
</dbReference>
<protein>
    <submittedName>
        <fullName evidence="1">Uncharacterized protein</fullName>
    </submittedName>
</protein>
<dbReference type="EMBL" id="BPLR01013832">
    <property type="protein sequence ID" value="GIY64100.1"/>
    <property type="molecule type" value="Genomic_DNA"/>
</dbReference>
<reference evidence="1 2" key="1">
    <citation type="submission" date="2021-06" db="EMBL/GenBank/DDBJ databases">
        <title>Caerostris extrusa draft genome.</title>
        <authorList>
            <person name="Kono N."/>
            <person name="Arakawa K."/>
        </authorList>
    </citation>
    <scope>NUCLEOTIDE SEQUENCE [LARGE SCALE GENOMIC DNA]</scope>
</reference>
<proteinExistence type="predicted"/>
<evidence type="ECO:0000313" key="1">
    <source>
        <dbReference type="EMBL" id="GIY64100.1"/>
    </source>
</evidence>
<sequence length="76" mass="8786">MNVKLKDSCQVRRINLSCRIIKKEREDSFHRGEGRGSTEETGVLVMFEALTSHFVATFLLTLKEDESLDWIVDKDI</sequence>
<organism evidence="1 2">
    <name type="scientific">Caerostris extrusa</name>
    <name type="common">Bark spider</name>
    <name type="synonym">Caerostris bankana</name>
    <dbReference type="NCBI Taxonomy" id="172846"/>
    <lineage>
        <taxon>Eukaryota</taxon>
        <taxon>Metazoa</taxon>
        <taxon>Ecdysozoa</taxon>
        <taxon>Arthropoda</taxon>
        <taxon>Chelicerata</taxon>
        <taxon>Arachnida</taxon>
        <taxon>Araneae</taxon>
        <taxon>Araneomorphae</taxon>
        <taxon>Entelegynae</taxon>
        <taxon>Araneoidea</taxon>
        <taxon>Araneidae</taxon>
        <taxon>Caerostris</taxon>
    </lineage>
</organism>
<name>A0AAV4V2C1_CAEEX</name>
<dbReference type="AlphaFoldDB" id="A0AAV4V2C1"/>
<comment type="caution">
    <text evidence="1">The sequence shown here is derived from an EMBL/GenBank/DDBJ whole genome shotgun (WGS) entry which is preliminary data.</text>
</comment>
<gene>
    <name evidence="1" type="ORF">CEXT_201801</name>
</gene>
<keyword evidence="2" id="KW-1185">Reference proteome</keyword>